<gene>
    <name evidence="1" type="ORF">NVP1224A_39</name>
</gene>
<name>A0A2I7RRX8_9CAUD</name>
<dbReference type="EMBL" id="MG592591">
    <property type="protein sequence ID" value="AUR96406.1"/>
    <property type="molecule type" value="Genomic_DNA"/>
</dbReference>
<sequence length="367" mass="40312">MEFVDYNWTLTQYTTDEWATLAEGHAVIRDATLVNMNPVTEEGSDPINISMRIIEDGVPDKRVIGSVALEAGNPLMLGIESLNLTEGQTLQVKADAQNAEFLVSGSWIDGVEPTLPTGDIQITFRPAGDSEEAGGAVTQRGFNDTRQGTLIGANQQGIFAFITDSTTQTALLEFDGGKTQGDIAYVEVNGKVHQFVWDASAKANRNKTVTIDPTHGWDGASEWWGVEPFFAYAGKIIDPMSTGLYVFYVLRETYGTERHLIELLFNGAQPFDGACKIQFEGDETEYSIPLASNDNDRKRMYQLWTEGSSDVWNGIKDLFASGTPIKATFMADGHTHLGAYVNTSNFTEINSHLETEDGNMVTISLYT</sequence>
<dbReference type="Proteomes" id="UP000277460">
    <property type="component" value="Segment"/>
</dbReference>
<protein>
    <submittedName>
        <fullName evidence="1">Uncharacterized protein</fullName>
    </submittedName>
</protein>
<organism evidence="1 2">
    <name type="scientific">Vibrio phage 1.224.A._10N.261.48.B1</name>
    <dbReference type="NCBI Taxonomy" id="1881226"/>
    <lineage>
        <taxon>Viruses</taxon>
        <taxon>Duplodnaviria</taxon>
        <taxon>Heunggongvirae</taxon>
        <taxon>Uroviricota</taxon>
        <taxon>Caudoviricetes</taxon>
        <taxon>Schitoviridae</taxon>
        <taxon>Mukerjeevirus</taxon>
        <taxon>Mukerjeevirus mv48B1</taxon>
    </lineage>
</organism>
<evidence type="ECO:0000313" key="2">
    <source>
        <dbReference type="Proteomes" id="UP000277460"/>
    </source>
</evidence>
<accession>A0A2I7RRX8</accession>
<evidence type="ECO:0000313" key="1">
    <source>
        <dbReference type="EMBL" id="AUR96406.1"/>
    </source>
</evidence>
<reference evidence="1 2" key="1">
    <citation type="submission" date="2017-11" db="EMBL/GenBank/DDBJ databases">
        <title>A major lineage of nontailed dsDNA viruses as unrecognized killers of marine bacteria.</title>
        <authorList>
            <person name="Kauffman K.M."/>
            <person name="Hussain F.A."/>
            <person name="Yang J."/>
            <person name="Arevalo P."/>
            <person name="Brown J.M."/>
            <person name="Chang W.K."/>
            <person name="VanInsberghe D."/>
            <person name="Elsherbini J."/>
            <person name="Cutler M.B."/>
            <person name="Kelly L."/>
            <person name="Polz M.F."/>
        </authorList>
    </citation>
    <scope>NUCLEOTIDE SEQUENCE [LARGE SCALE GENOMIC DNA]</scope>
</reference>
<keyword evidence="2" id="KW-1185">Reference proteome</keyword>
<proteinExistence type="predicted"/>